<dbReference type="EMBL" id="KV424040">
    <property type="protein sequence ID" value="KZT53337.1"/>
    <property type="molecule type" value="Genomic_DNA"/>
</dbReference>
<feature type="compositionally biased region" description="Polar residues" evidence="1">
    <location>
        <begin position="1"/>
        <end position="17"/>
    </location>
</feature>
<evidence type="ECO:0000313" key="2">
    <source>
        <dbReference type="EMBL" id="KZT53337.1"/>
    </source>
</evidence>
<dbReference type="InParanoid" id="A0A165DQU7"/>
<keyword evidence="3" id="KW-1185">Reference proteome</keyword>
<organism evidence="2 3">
    <name type="scientific">Calocera cornea HHB12733</name>
    <dbReference type="NCBI Taxonomy" id="1353952"/>
    <lineage>
        <taxon>Eukaryota</taxon>
        <taxon>Fungi</taxon>
        <taxon>Dikarya</taxon>
        <taxon>Basidiomycota</taxon>
        <taxon>Agaricomycotina</taxon>
        <taxon>Dacrymycetes</taxon>
        <taxon>Dacrymycetales</taxon>
        <taxon>Dacrymycetaceae</taxon>
        <taxon>Calocera</taxon>
    </lineage>
</organism>
<protein>
    <submittedName>
        <fullName evidence="2">Uncharacterized protein</fullName>
    </submittedName>
</protein>
<feature type="region of interest" description="Disordered" evidence="1">
    <location>
        <begin position="1"/>
        <end position="86"/>
    </location>
</feature>
<dbReference type="Proteomes" id="UP000076842">
    <property type="component" value="Unassembled WGS sequence"/>
</dbReference>
<accession>A0A165DQU7</accession>
<feature type="compositionally biased region" description="Low complexity" evidence="1">
    <location>
        <begin position="40"/>
        <end position="54"/>
    </location>
</feature>
<reference evidence="2 3" key="1">
    <citation type="journal article" date="2016" name="Mol. Biol. Evol.">
        <title>Comparative Genomics of Early-Diverging Mushroom-Forming Fungi Provides Insights into the Origins of Lignocellulose Decay Capabilities.</title>
        <authorList>
            <person name="Nagy L.G."/>
            <person name="Riley R."/>
            <person name="Tritt A."/>
            <person name="Adam C."/>
            <person name="Daum C."/>
            <person name="Floudas D."/>
            <person name="Sun H."/>
            <person name="Yadav J.S."/>
            <person name="Pangilinan J."/>
            <person name="Larsson K.H."/>
            <person name="Matsuura K."/>
            <person name="Barry K."/>
            <person name="Labutti K."/>
            <person name="Kuo R."/>
            <person name="Ohm R.A."/>
            <person name="Bhattacharya S.S."/>
            <person name="Shirouzu T."/>
            <person name="Yoshinaga Y."/>
            <person name="Martin F.M."/>
            <person name="Grigoriev I.V."/>
            <person name="Hibbett D.S."/>
        </authorList>
    </citation>
    <scope>NUCLEOTIDE SEQUENCE [LARGE SCALE GENOMIC DNA]</scope>
    <source>
        <strain evidence="2 3">HHB12733</strain>
    </source>
</reference>
<evidence type="ECO:0000256" key="1">
    <source>
        <dbReference type="SAM" id="MobiDB-lite"/>
    </source>
</evidence>
<name>A0A165DQU7_9BASI</name>
<sequence length="500" mass="54346">MASNANTGHHSMTNELSSGARRREVDPSTDTEDGMAGNCTATPTPNTTPPAQEQAQEEAKEQGGAGRRSTRHEQGFSTPESESVEKVLMGSSMLTPSKRGENQTPALLMSPSVVGATAAVEEHASRMDITGWGQGVNDIAPVDGLDAQTHLNCDHNEGGALGGDALELEDRSDKEMGNAEVVEDNHNDTKMQMLENVPGIGTGGVVQRADYCSVFLLLFEGMAAQATVYGRGHVFKGNLPDAPPAVVFMCRLFGASMGAAPSHQFVEFGGNKDKDFTAATTPGFMTIGMMEEVLGQNQSSNTPMMPMNWNDPRTVTFMDAVRRSIPADSFFGTVYVLYLFSLCEGNYSAGHDSSKTMIARTILDNAWSSLQWSRSPVSPDITLRNMGTAIGQEVNDNRPPQRQNLNNCERPGRRIAEEMQESEFLLQCRCLGSQFPHIEQWLMQPNEFREPCTRDGIFQGHIGTSALRDIANKVNGKGLLWFIERTQNFGKVLAALGVTN</sequence>
<gene>
    <name evidence="2" type="ORF">CALCODRAFT_529186</name>
</gene>
<evidence type="ECO:0000313" key="3">
    <source>
        <dbReference type="Proteomes" id="UP000076842"/>
    </source>
</evidence>
<dbReference type="AlphaFoldDB" id="A0A165DQU7"/>
<proteinExistence type="predicted"/>